<protein>
    <submittedName>
        <fullName evidence="1">Uncharacterized protein</fullName>
    </submittedName>
</protein>
<dbReference type="AlphaFoldDB" id="A0AAD5UX54"/>
<dbReference type="Proteomes" id="UP001212997">
    <property type="component" value="Unassembled WGS sequence"/>
</dbReference>
<proteinExistence type="predicted"/>
<comment type="caution">
    <text evidence="1">The sequence shown here is derived from an EMBL/GenBank/DDBJ whole genome shotgun (WGS) entry which is preliminary data.</text>
</comment>
<evidence type="ECO:0000313" key="2">
    <source>
        <dbReference type="Proteomes" id="UP001212997"/>
    </source>
</evidence>
<organism evidence="1 2">
    <name type="scientific">Meripilus lineatus</name>
    <dbReference type="NCBI Taxonomy" id="2056292"/>
    <lineage>
        <taxon>Eukaryota</taxon>
        <taxon>Fungi</taxon>
        <taxon>Dikarya</taxon>
        <taxon>Basidiomycota</taxon>
        <taxon>Agaricomycotina</taxon>
        <taxon>Agaricomycetes</taxon>
        <taxon>Polyporales</taxon>
        <taxon>Meripilaceae</taxon>
        <taxon>Meripilus</taxon>
    </lineage>
</organism>
<reference evidence="1" key="1">
    <citation type="submission" date="2022-07" db="EMBL/GenBank/DDBJ databases">
        <title>Genome Sequence of Physisporinus lineatus.</title>
        <authorList>
            <person name="Buettner E."/>
        </authorList>
    </citation>
    <scope>NUCLEOTIDE SEQUENCE</scope>
    <source>
        <strain evidence="1">VT162</strain>
    </source>
</reference>
<name>A0AAD5UX54_9APHY</name>
<dbReference type="EMBL" id="JANAWD010000471">
    <property type="protein sequence ID" value="KAJ3478970.1"/>
    <property type="molecule type" value="Genomic_DNA"/>
</dbReference>
<sequence length="87" mass="9391">MVLESSTQDPILGSSLDVGSNSFRPGITIPHLNCPGISFTLYILLHDIVDFMNPMILSSLKNKVGLPNVVIKALTILSSRINIIAQS</sequence>
<accession>A0AAD5UX54</accession>
<evidence type="ECO:0000313" key="1">
    <source>
        <dbReference type="EMBL" id="KAJ3478970.1"/>
    </source>
</evidence>
<gene>
    <name evidence="1" type="ORF">NLI96_g9391</name>
</gene>
<keyword evidence="2" id="KW-1185">Reference proteome</keyword>